<dbReference type="InterPro" id="IPR023214">
    <property type="entry name" value="HAD_sf"/>
</dbReference>
<evidence type="ECO:0000313" key="1">
    <source>
        <dbReference type="EMBL" id="BBH51749.1"/>
    </source>
</evidence>
<dbReference type="Gene3D" id="3.30.1240.10">
    <property type="match status" value="1"/>
</dbReference>
<dbReference type="OrthoDB" id="9781413at2"/>
<dbReference type="GO" id="GO:0016791">
    <property type="term" value="F:phosphatase activity"/>
    <property type="evidence" value="ECO:0007669"/>
    <property type="project" value="TreeGrafter"/>
</dbReference>
<accession>A0A4P2VKF7</accession>
<dbReference type="RefSeq" id="WP_130605594.1">
    <property type="nucleotide sequence ID" value="NZ_AP019368.1"/>
</dbReference>
<keyword evidence="1" id="KW-0378">Hydrolase</keyword>
<dbReference type="NCBIfam" id="TIGR01484">
    <property type="entry name" value="HAD-SF-IIB"/>
    <property type="match status" value="1"/>
</dbReference>
<dbReference type="InterPro" id="IPR036412">
    <property type="entry name" value="HAD-like_sf"/>
</dbReference>
<protein>
    <submittedName>
        <fullName evidence="1">Cof-type HAD-IIB family hydrolase</fullName>
    </submittedName>
</protein>
<dbReference type="GO" id="GO:0005829">
    <property type="term" value="C:cytosol"/>
    <property type="evidence" value="ECO:0007669"/>
    <property type="project" value="TreeGrafter"/>
</dbReference>
<dbReference type="EMBL" id="AP019368">
    <property type="protein sequence ID" value="BBH51749.1"/>
    <property type="molecule type" value="Genomic_DNA"/>
</dbReference>
<proteinExistence type="predicted"/>
<dbReference type="CDD" id="cd07516">
    <property type="entry name" value="HAD_Pase"/>
    <property type="match status" value="1"/>
</dbReference>
<organism evidence="1 2">
    <name type="scientific">Fluviispira sanaruensis</name>
    <dbReference type="NCBI Taxonomy" id="2493639"/>
    <lineage>
        <taxon>Bacteria</taxon>
        <taxon>Pseudomonadati</taxon>
        <taxon>Bdellovibrionota</taxon>
        <taxon>Oligoflexia</taxon>
        <taxon>Silvanigrellales</taxon>
        <taxon>Silvanigrellaceae</taxon>
        <taxon>Fluviispira</taxon>
    </lineage>
</organism>
<dbReference type="PANTHER" id="PTHR10000:SF8">
    <property type="entry name" value="HAD SUPERFAMILY HYDROLASE-LIKE, TYPE 3"/>
    <property type="match status" value="1"/>
</dbReference>
<dbReference type="Gene3D" id="3.40.50.1000">
    <property type="entry name" value="HAD superfamily/HAD-like"/>
    <property type="match status" value="1"/>
</dbReference>
<dbReference type="KEGG" id="sbf:JCM31447_01660"/>
<evidence type="ECO:0000313" key="2">
    <source>
        <dbReference type="Proteomes" id="UP000291236"/>
    </source>
</evidence>
<dbReference type="Pfam" id="PF08282">
    <property type="entry name" value="Hydrolase_3"/>
    <property type="match status" value="1"/>
</dbReference>
<gene>
    <name evidence="1" type="ORF">JCM31447_01660</name>
</gene>
<keyword evidence="2" id="KW-1185">Reference proteome</keyword>
<dbReference type="SFLD" id="SFLDS00003">
    <property type="entry name" value="Haloacid_Dehalogenase"/>
    <property type="match status" value="1"/>
</dbReference>
<dbReference type="GO" id="GO:0000287">
    <property type="term" value="F:magnesium ion binding"/>
    <property type="evidence" value="ECO:0007669"/>
    <property type="project" value="TreeGrafter"/>
</dbReference>
<dbReference type="AlphaFoldDB" id="A0A4P2VKF7"/>
<dbReference type="SUPFAM" id="SSF56784">
    <property type="entry name" value="HAD-like"/>
    <property type="match status" value="1"/>
</dbReference>
<dbReference type="InterPro" id="IPR006379">
    <property type="entry name" value="HAD-SF_hydro_IIB"/>
</dbReference>
<sequence length="270" mass="29989">MKAVALDLDGTLLNSSHTVSLLAKKTLVELESFGIKVVLASARPIQSVLTIAQSIGLKNEMMIAGNGAIIAQRDHKILYKKSIEKVDLEHIFKIYKEYTAQYANENLTMHIYSEFKWLVPLNSHKAQEEARIIGFLPNIIGEEAYEVKSAEKIMIVSEPLILKQFSKFLTEKLSHLGIVLSKPDSLEINAYGVSKYTGVLEFARINNLSIDNFICIGDGDNDEAMLKNCGFGVAMDNASFAAKNAAKEVTLSNDQDGVAYFLRKYFSLND</sequence>
<dbReference type="Proteomes" id="UP000291236">
    <property type="component" value="Chromosome"/>
</dbReference>
<reference evidence="1 2" key="1">
    <citation type="submission" date="2018-12" db="EMBL/GenBank/DDBJ databases">
        <title>Rubrispira sanarue gen. nov., sp., nov., a member of the order Silvanigrellales, isolated from a brackish lake in Hamamatsu Japan.</title>
        <authorList>
            <person name="Maejima Y."/>
            <person name="Iino T."/>
            <person name="Muraguchi Y."/>
            <person name="Fukuda K."/>
            <person name="Nojiri H."/>
            <person name="Ohkuma M."/>
            <person name="Moriuchi R."/>
            <person name="Dohra H."/>
            <person name="Kimbara K."/>
            <person name="Shintani M."/>
        </authorList>
    </citation>
    <scope>NUCLEOTIDE SEQUENCE [LARGE SCALE GENOMIC DNA]</scope>
    <source>
        <strain evidence="1 2">RF1110005</strain>
    </source>
</reference>
<dbReference type="InterPro" id="IPR000150">
    <property type="entry name" value="Cof"/>
</dbReference>
<dbReference type="PANTHER" id="PTHR10000">
    <property type="entry name" value="PHOSPHOSERINE PHOSPHATASE"/>
    <property type="match status" value="1"/>
</dbReference>
<dbReference type="PROSITE" id="PS01228">
    <property type="entry name" value="COF_1"/>
    <property type="match status" value="1"/>
</dbReference>
<dbReference type="NCBIfam" id="TIGR00099">
    <property type="entry name" value="Cof-subfamily"/>
    <property type="match status" value="1"/>
</dbReference>
<dbReference type="SFLD" id="SFLDG01140">
    <property type="entry name" value="C2.B:_Phosphomannomutase_and_P"/>
    <property type="match status" value="1"/>
</dbReference>
<name>A0A4P2VKF7_FLUSA</name>